<dbReference type="Pfam" id="PF00646">
    <property type="entry name" value="F-box"/>
    <property type="match status" value="1"/>
</dbReference>
<dbReference type="PANTHER" id="PTHR35546">
    <property type="entry name" value="F-BOX PROTEIN INTERACTION DOMAIN PROTEIN-RELATED"/>
    <property type="match status" value="1"/>
</dbReference>
<name>A0A5B6YUN8_DAVIN</name>
<evidence type="ECO:0000313" key="2">
    <source>
        <dbReference type="EMBL" id="MPA35365.1"/>
    </source>
</evidence>
<evidence type="ECO:0000259" key="1">
    <source>
        <dbReference type="PROSITE" id="PS50181"/>
    </source>
</evidence>
<dbReference type="Gene3D" id="1.20.1280.50">
    <property type="match status" value="1"/>
</dbReference>
<dbReference type="PROSITE" id="PS50181">
    <property type="entry name" value="FBOX"/>
    <property type="match status" value="1"/>
</dbReference>
<dbReference type="InterPro" id="IPR013187">
    <property type="entry name" value="F-box-assoc_dom_typ3"/>
</dbReference>
<sequence>MASDIESRQIVQRLPDQFSVAAESIAGSDDLITEILQLLPAKSLMRFKSVSKRWLSLISDHHFSLLWQQHRNPNSQVSGLFSRMDCLPQSEFEFIPLDGAGGEDESFSRFPDFGNCGDIINTNIIGSCKGLFLCCSIGLYDDFPKCKSKYHVYNPTTKQFATLPWLCDTDFIDGMNLAFDPSKSPYYKVVSLHRRRDQFYQIELYSSENGSWRPSGDPFEAPSGVNFSNGVFCNGAINWLCSSSKTSLCFDVDQEQLRTIPSPPKQSPINRVYRHFGESQGHLHLIEYNGYFCVIIKVYEMERDCSKWFLKDRIQLRTADLAFQDMLVLTNLSINKFGFSVLCLIRKEIEEDSVLVLYVSGNIISYNFRDNTSKKLCDVGQQPGYLPSLQRFGHLYVHQYIETLFHV</sequence>
<dbReference type="NCBIfam" id="TIGR01640">
    <property type="entry name" value="F_box_assoc_1"/>
    <property type="match status" value="1"/>
</dbReference>
<gene>
    <name evidence="2" type="ORF">Din_004806</name>
</gene>
<dbReference type="AlphaFoldDB" id="A0A5B6YUN8"/>
<dbReference type="PANTHER" id="PTHR35546:SF134">
    <property type="entry name" value="F-BOX ASSOCIATED DOMAIN-CONTAINING PROTEIN"/>
    <property type="match status" value="1"/>
</dbReference>
<proteinExistence type="predicted"/>
<dbReference type="SMART" id="SM00256">
    <property type="entry name" value="FBOX"/>
    <property type="match status" value="1"/>
</dbReference>
<dbReference type="SUPFAM" id="SSF81383">
    <property type="entry name" value="F-box domain"/>
    <property type="match status" value="1"/>
</dbReference>
<dbReference type="InterPro" id="IPR017451">
    <property type="entry name" value="F-box-assoc_interact_dom"/>
</dbReference>
<dbReference type="CDD" id="cd22157">
    <property type="entry name" value="F-box_AtFBW1-like"/>
    <property type="match status" value="1"/>
</dbReference>
<dbReference type="InterPro" id="IPR055290">
    <property type="entry name" value="At3g26010-like"/>
</dbReference>
<dbReference type="InterPro" id="IPR036047">
    <property type="entry name" value="F-box-like_dom_sf"/>
</dbReference>
<reference evidence="2" key="1">
    <citation type="submission" date="2019-08" db="EMBL/GenBank/DDBJ databases">
        <title>Reference gene set and small RNA set construction with multiple tissues from Davidia involucrata Baill.</title>
        <authorList>
            <person name="Yang H."/>
            <person name="Zhou C."/>
            <person name="Li G."/>
            <person name="Wang J."/>
            <person name="Gao P."/>
            <person name="Wang M."/>
            <person name="Wang R."/>
            <person name="Zhao Y."/>
        </authorList>
    </citation>
    <scope>NUCLEOTIDE SEQUENCE</scope>
    <source>
        <tissue evidence="2">Mixed with DoveR01_LX</tissue>
    </source>
</reference>
<organism evidence="2">
    <name type="scientific">Davidia involucrata</name>
    <name type="common">Dove tree</name>
    <dbReference type="NCBI Taxonomy" id="16924"/>
    <lineage>
        <taxon>Eukaryota</taxon>
        <taxon>Viridiplantae</taxon>
        <taxon>Streptophyta</taxon>
        <taxon>Embryophyta</taxon>
        <taxon>Tracheophyta</taxon>
        <taxon>Spermatophyta</taxon>
        <taxon>Magnoliopsida</taxon>
        <taxon>eudicotyledons</taxon>
        <taxon>Gunneridae</taxon>
        <taxon>Pentapetalae</taxon>
        <taxon>asterids</taxon>
        <taxon>Cornales</taxon>
        <taxon>Nyssaceae</taxon>
        <taxon>Davidia</taxon>
    </lineage>
</organism>
<dbReference type="InterPro" id="IPR001810">
    <property type="entry name" value="F-box_dom"/>
</dbReference>
<dbReference type="Pfam" id="PF08268">
    <property type="entry name" value="FBA_3"/>
    <property type="match status" value="1"/>
</dbReference>
<feature type="domain" description="F-box" evidence="1">
    <location>
        <begin position="29"/>
        <end position="70"/>
    </location>
</feature>
<dbReference type="EMBL" id="GHES01004806">
    <property type="protein sequence ID" value="MPA35365.1"/>
    <property type="molecule type" value="Transcribed_RNA"/>
</dbReference>
<protein>
    <recommendedName>
        <fullName evidence="1">F-box domain-containing protein</fullName>
    </recommendedName>
</protein>
<accession>A0A5B6YUN8</accession>